<proteinExistence type="inferred from homology"/>
<dbReference type="InterPro" id="IPR003708">
    <property type="entry name" value="SecB"/>
</dbReference>
<organism evidence="2 3">
    <name type="scientific">Shouchella miscanthi</name>
    <dbReference type="NCBI Taxonomy" id="2598861"/>
    <lineage>
        <taxon>Bacteria</taxon>
        <taxon>Bacillati</taxon>
        <taxon>Bacillota</taxon>
        <taxon>Bacilli</taxon>
        <taxon>Bacillales</taxon>
        <taxon>Bacillaceae</taxon>
        <taxon>Shouchella</taxon>
    </lineage>
</organism>
<dbReference type="Gene3D" id="3.10.420.10">
    <property type="entry name" value="SecB-like"/>
    <property type="match status" value="1"/>
</dbReference>
<evidence type="ECO:0000256" key="1">
    <source>
        <dbReference type="ARBA" id="ARBA00009990"/>
    </source>
</evidence>
<dbReference type="RefSeq" id="WP_328237720.1">
    <property type="nucleotide sequence ID" value="NZ_JAROAS010000024.1"/>
</dbReference>
<keyword evidence="3" id="KW-1185">Reference proteome</keyword>
<gene>
    <name evidence="2" type="ORF">P5F74_12730</name>
</gene>
<accession>A0ABU6NN89</accession>
<sequence>MSIEIKEDVYNSLVRTIELIGVELKEVSIERNRMKNHVKMDIDFEASIDKWYLEDDIYSVEVSFGVNAKDHETDVFDLKFTFIIDYHLNSDLDWEDDYYDLFAHKNTPTNVWPFAREFISSTTVRMGYPSLTLPLHKNPLEPNSND</sequence>
<protein>
    <submittedName>
        <fullName evidence="2">Protein-export chaperone SecB</fullName>
    </submittedName>
</protein>
<comment type="similarity">
    <text evidence="1">Belongs to the SecB family.</text>
</comment>
<dbReference type="SUPFAM" id="SSF54611">
    <property type="entry name" value="SecB-like"/>
    <property type="match status" value="1"/>
</dbReference>
<evidence type="ECO:0000313" key="3">
    <source>
        <dbReference type="Proteomes" id="UP001341820"/>
    </source>
</evidence>
<reference evidence="2 3" key="1">
    <citation type="submission" date="2023-03" db="EMBL/GenBank/DDBJ databases">
        <title>Bacillus Genome Sequencing.</title>
        <authorList>
            <person name="Dunlap C."/>
        </authorList>
    </citation>
    <scope>NUCLEOTIDE SEQUENCE [LARGE SCALE GENOMIC DNA]</scope>
    <source>
        <strain evidence="2 3">B-4107</strain>
    </source>
</reference>
<name>A0ABU6NN89_9BACI</name>
<comment type="caution">
    <text evidence="2">The sequence shown here is derived from an EMBL/GenBank/DDBJ whole genome shotgun (WGS) entry which is preliminary data.</text>
</comment>
<dbReference type="Proteomes" id="UP001341820">
    <property type="component" value="Unassembled WGS sequence"/>
</dbReference>
<evidence type="ECO:0000313" key="2">
    <source>
        <dbReference type="EMBL" id="MED4129004.1"/>
    </source>
</evidence>
<dbReference type="EMBL" id="JAROAS010000024">
    <property type="protein sequence ID" value="MED4129004.1"/>
    <property type="molecule type" value="Genomic_DNA"/>
</dbReference>
<dbReference type="InterPro" id="IPR035958">
    <property type="entry name" value="SecB-like_sf"/>
</dbReference>
<dbReference type="Pfam" id="PF02556">
    <property type="entry name" value="SecB"/>
    <property type="match status" value="1"/>
</dbReference>